<comment type="function">
    <text evidence="11">Subunit e, of the mitochondrial membrane ATP synthase complex (F(1)F(0) ATP synthase or Complex V) that produces ATP from ADP in the presence of a proton gradient across the membrane which is generated by electron transport complexes of the respiratory chain. ATP synthase complex consist of a soluble F(1) head domain - the catalytic core - and a membrane F(1) domain - the membrane proton channel. These two domains are linked by a central stalk rotating inside the F(1) region and a stationary peripheral stalk. During catalysis, ATP synthesis in the catalytic domain of F(1) is coupled via a rotary mechanism of the central stalk subunits to proton translocation. In vivo, can only synthesize ATP although its ATP hydrolase activity can be activated artificially in vitro. Part of the complex F(0) domain.</text>
</comment>
<dbReference type="GO" id="GO:0015078">
    <property type="term" value="F:proton transmembrane transporter activity"/>
    <property type="evidence" value="ECO:0007669"/>
    <property type="project" value="InterPro"/>
</dbReference>
<organism evidence="12 14">
    <name type="scientific">Didymodactylos carnosus</name>
    <dbReference type="NCBI Taxonomy" id="1234261"/>
    <lineage>
        <taxon>Eukaryota</taxon>
        <taxon>Metazoa</taxon>
        <taxon>Spiralia</taxon>
        <taxon>Gnathifera</taxon>
        <taxon>Rotifera</taxon>
        <taxon>Eurotatoria</taxon>
        <taxon>Bdelloidea</taxon>
        <taxon>Philodinida</taxon>
        <taxon>Philodinidae</taxon>
        <taxon>Didymodactylos</taxon>
    </lineage>
</organism>
<evidence type="ECO:0000256" key="9">
    <source>
        <dbReference type="ARBA" id="ARBA00023136"/>
    </source>
</evidence>
<dbReference type="GO" id="GO:0005743">
    <property type="term" value="C:mitochondrial inner membrane"/>
    <property type="evidence" value="ECO:0007669"/>
    <property type="project" value="UniProtKB-SubCell"/>
</dbReference>
<dbReference type="InterPro" id="IPR008386">
    <property type="entry name" value="ATP_synth_F0_esu_mt"/>
</dbReference>
<evidence type="ECO:0000256" key="10">
    <source>
        <dbReference type="ARBA" id="ARBA00023310"/>
    </source>
</evidence>
<evidence type="ECO:0000256" key="7">
    <source>
        <dbReference type="ARBA" id="ARBA00023065"/>
    </source>
</evidence>
<evidence type="ECO:0000256" key="1">
    <source>
        <dbReference type="ARBA" id="ARBA00004273"/>
    </source>
</evidence>
<sequence>MSSAVPKNVSPLIRACRWGLLLTGVVYGRIHYKTVKAKEEKVHENEINKATDHYIQKLGEKKIMGEQSMVELAHAAGVDPNRARIKQQITDAQHNDQTLVNKMDNDITATAPVSQSLKTSKTSHH</sequence>
<dbReference type="OrthoDB" id="9982108at2759"/>
<evidence type="ECO:0000256" key="11">
    <source>
        <dbReference type="RuleBase" id="RU367005"/>
    </source>
</evidence>
<comment type="subunit">
    <text evidence="11">F-type ATPases have 2 components, CF(1) - the catalytic core - and CF(0) - the membrane proton channel. CF(1) and CF(0) have multiple subunits.</text>
</comment>
<accession>A0A814LH95</accession>
<dbReference type="Proteomes" id="UP000663829">
    <property type="component" value="Unassembled WGS sequence"/>
</dbReference>
<evidence type="ECO:0000256" key="3">
    <source>
        <dbReference type="ARBA" id="ARBA00022448"/>
    </source>
</evidence>
<reference evidence="12" key="1">
    <citation type="submission" date="2021-02" db="EMBL/GenBank/DDBJ databases">
        <authorList>
            <person name="Nowell W R."/>
        </authorList>
    </citation>
    <scope>NUCLEOTIDE SEQUENCE</scope>
</reference>
<keyword evidence="6 11" id="KW-0999">Mitochondrion inner membrane</keyword>
<keyword evidence="3 11" id="KW-0813">Transport</keyword>
<dbReference type="Proteomes" id="UP000681722">
    <property type="component" value="Unassembled WGS sequence"/>
</dbReference>
<evidence type="ECO:0000313" key="12">
    <source>
        <dbReference type="EMBL" id="CAF1065005.1"/>
    </source>
</evidence>
<keyword evidence="4 11" id="KW-0138">CF(0)</keyword>
<keyword evidence="10 11" id="KW-0066">ATP synthesis</keyword>
<evidence type="ECO:0000256" key="8">
    <source>
        <dbReference type="ARBA" id="ARBA00023128"/>
    </source>
</evidence>
<evidence type="ECO:0000256" key="6">
    <source>
        <dbReference type="ARBA" id="ARBA00022792"/>
    </source>
</evidence>
<gene>
    <name evidence="12" type="ORF">GPM918_LOCUS16978</name>
    <name evidence="13" type="ORF">SRO942_LOCUS16977</name>
</gene>
<comment type="similarity">
    <text evidence="2 11">Belongs to the ATPase e subunit family.</text>
</comment>
<comment type="caution">
    <text evidence="12">The sequence shown here is derived from an EMBL/GenBank/DDBJ whole genome shotgun (WGS) entry which is preliminary data.</text>
</comment>
<dbReference type="Pfam" id="PF05680">
    <property type="entry name" value="ATP-synt_E"/>
    <property type="match status" value="1"/>
</dbReference>
<dbReference type="GO" id="GO:0015986">
    <property type="term" value="P:proton motive force-driven ATP synthesis"/>
    <property type="evidence" value="ECO:0007669"/>
    <property type="project" value="InterPro"/>
</dbReference>
<comment type="subcellular location">
    <subcellularLocation>
        <location evidence="1 11">Mitochondrion inner membrane</location>
    </subcellularLocation>
</comment>
<evidence type="ECO:0000313" key="13">
    <source>
        <dbReference type="EMBL" id="CAF3832822.1"/>
    </source>
</evidence>
<proteinExistence type="inferred from homology"/>
<evidence type="ECO:0000256" key="4">
    <source>
        <dbReference type="ARBA" id="ARBA00022547"/>
    </source>
</evidence>
<evidence type="ECO:0000256" key="5">
    <source>
        <dbReference type="ARBA" id="ARBA00022781"/>
    </source>
</evidence>
<protein>
    <recommendedName>
        <fullName evidence="11">ATP synthase F(0) complex subunit e, mitochondrial</fullName>
    </recommendedName>
</protein>
<dbReference type="EMBL" id="CAJNOQ010004569">
    <property type="protein sequence ID" value="CAF1065005.1"/>
    <property type="molecule type" value="Genomic_DNA"/>
</dbReference>
<name>A0A814LH95_9BILA</name>
<dbReference type="AlphaFoldDB" id="A0A814LH95"/>
<evidence type="ECO:0000256" key="2">
    <source>
        <dbReference type="ARBA" id="ARBA00007333"/>
    </source>
</evidence>
<keyword evidence="7 11" id="KW-0406">Ion transport</keyword>
<keyword evidence="5 11" id="KW-0375">Hydrogen ion transport</keyword>
<dbReference type="EMBL" id="CAJOBC010004569">
    <property type="protein sequence ID" value="CAF3832822.1"/>
    <property type="molecule type" value="Genomic_DNA"/>
</dbReference>
<evidence type="ECO:0000313" key="14">
    <source>
        <dbReference type="Proteomes" id="UP000663829"/>
    </source>
</evidence>
<dbReference type="GO" id="GO:0045259">
    <property type="term" value="C:proton-transporting ATP synthase complex"/>
    <property type="evidence" value="ECO:0007669"/>
    <property type="project" value="UniProtKB-UniRule"/>
</dbReference>
<keyword evidence="9" id="KW-0472">Membrane</keyword>
<keyword evidence="8 11" id="KW-0496">Mitochondrion</keyword>
<keyword evidence="14" id="KW-1185">Reference proteome</keyword>